<evidence type="ECO:0008006" key="2">
    <source>
        <dbReference type="Google" id="ProtNLM"/>
    </source>
</evidence>
<dbReference type="EMBL" id="HBGK01052893">
    <property type="protein sequence ID" value="CAD9312108.1"/>
    <property type="molecule type" value="Transcribed_RNA"/>
</dbReference>
<dbReference type="Gene3D" id="3.90.550.50">
    <property type="match status" value="1"/>
</dbReference>
<gene>
    <name evidence="1" type="ORF">GOCE00092_LOCUS27846</name>
</gene>
<organism evidence="1">
    <name type="scientific">Grammatophora oceanica</name>
    <dbReference type="NCBI Taxonomy" id="210454"/>
    <lineage>
        <taxon>Eukaryota</taxon>
        <taxon>Sar</taxon>
        <taxon>Stramenopiles</taxon>
        <taxon>Ochrophyta</taxon>
        <taxon>Bacillariophyta</taxon>
        <taxon>Fragilariophyceae</taxon>
        <taxon>Fragilariophycidae</taxon>
        <taxon>Rhabdonematales</taxon>
        <taxon>Grammatophoraceae</taxon>
        <taxon>Grammatophora</taxon>
    </lineage>
</organism>
<name>A0A7S1VX39_9STRA</name>
<sequence length="100" mass="10982">MYATATTTGANVIGNGPWNHSDVQYFGGSIKLGRFRFCSGGSGYVLNRVALKLLVEELFETQACWPHHTASDEDRIIARCFGPIGGLNCSNTNDERNQTR</sequence>
<accession>A0A7S1VX39</accession>
<evidence type="ECO:0000313" key="1">
    <source>
        <dbReference type="EMBL" id="CAD9312108.1"/>
    </source>
</evidence>
<dbReference type="AlphaFoldDB" id="A0A7S1VX39"/>
<reference evidence="1" key="1">
    <citation type="submission" date="2021-01" db="EMBL/GenBank/DDBJ databases">
        <authorList>
            <person name="Corre E."/>
            <person name="Pelletier E."/>
            <person name="Niang G."/>
            <person name="Scheremetjew M."/>
            <person name="Finn R."/>
            <person name="Kale V."/>
            <person name="Holt S."/>
            <person name="Cochrane G."/>
            <person name="Meng A."/>
            <person name="Brown T."/>
            <person name="Cohen L."/>
        </authorList>
    </citation>
    <scope>NUCLEOTIDE SEQUENCE</scope>
    <source>
        <strain evidence="1">CCMP 410</strain>
    </source>
</reference>
<proteinExistence type="predicted"/>
<protein>
    <recommendedName>
        <fullName evidence="2">Hexosyltransferase</fullName>
    </recommendedName>
</protein>